<dbReference type="PaxDb" id="121845-A0A3Q0JFX5"/>
<evidence type="ECO:0000313" key="7">
    <source>
        <dbReference type="Proteomes" id="UP000079169"/>
    </source>
</evidence>
<comment type="subcellular location">
    <subcellularLocation>
        <location evidence="1">Membrane</location>
    </subcellularLocation>
</comment>
<accession>A0A3Q0JFX5</accession>
<protein>
    <submittedName>
        <fullName evidence="8">Protein MLP1-like</fullName>
    </submittedName>
</protein>
<dbReference type="Proteomes" id="UP000079169">
    <property type="component" value="Unplaced"/>
</dbReference>
<reference evidence="8" key="1">
    <citation type="submission" date="2025-08" db="UniProtKB">
        <authorList>
            <consortium name="RefSeq"/>
        </authorList>
    </citation>
    <scope>IDENTIFICATION</scope>
</reference>
<dbReference type="GO" id="GO:0034993">
    <property type="term" value="C:meiotic nuclear membrane microtubule tethering complex"/>
    <property type="evidence" value="ECO:0007669"/>
    <property type="project" value="TreeGrafter"/>
</dbReference>
<dbReference type="RefSeq" id="XP_026687386.1">
    <property type="nucleotide sequence ID" value="XM_026831585.1"/>
</dbReference>
<sequence>MNVIDALKLLSGKVENIQSRVILCQRQESFEEAQEEISEINNDIEAIKVLFKEMNTRDQEDDQISKVIYCLEEQVVTADHVLQYWKQYWLRVFTICDRVKTLTVGDPADAEPECRDLRNDICELMNMKTPPPTQLLNAYNSCVLLEYDVAWQRENTSQLEELIREYQQTLNELQQITTIAETLVNKPTTVLDLKQLREEMQKYRTFFMNLSHCRSLLESLESHLDPATRNKFSELHKQLHQQACDILDKAAIRSQQMALAASKWISLDQNLHEEAAWLNIVQQRVPNLSAMTCSDYKQYESLFKALDEDMKVHLVRTTQLVSVCRSITNLIDCPHLEPATESHRFEILNLERSISSGLIKLSTFTEYWLEYQTLADRLESWMDAHQNQIESLNKSNNMKSYWELKAQIEFYNTLLDRSRDNFENAMRVFPVSDEVLQRQLYGQLEDRWNKLVSCVTEQNPSFDGNVDFTQFEYELDQLQTMFANPRAIIRTEEDLCIFIQTLRVISEGVAMLERKVERSSCSSASVVCDFLHRLKGLKYQVHEETENALVLEAKILDLKKTFDDLKAEQARINMIIEECEATVGAERYAVERSLERCEALAPQVSRHWSELISVRSILSNLPMKLHVSVSLIEAEHTQSCLQDDYYVLESKFSTLLSSLRQQTTLWQNFQSNVDAVHNTMEQTDFMMDLLQVHGDVDQKRLTMATQRLESLAESLHQQEETLMEELHSSADSLIKTCKPEVSAEVESSVKETVQAWDEKTVQLEDLCKRYQQAVELWSRYKQASDAIANWSDELLHSVNDLPPEEALKQCNARIANQKDELEAIRNLVADISKNLGMENSGLLKKDVDVLGQKLDNVKNTLTQLTDLAENVGVKKLPKQEQEDVLRGIKEEMFKIEALPSQSERLSHLRQQLVEAGGQESHYIIGWEKLFCDISARYRDISRSLIEEQDKAVVEALWNEYIAQVKDFLGQELPEHYEDAVQNNNMCQVHETLLRTHKAELEQAGVYRNVYNLSDTFLETLNLLVNRHVEVKNRIKQWDSYKQYRLDFLKFLRDVDLELNKEV</sequence>
<keyword evidence="3" id="KW-0677">Repeat</keyword>
<dbReference type="GO" id="GO:0007097">
    <property type="term" value="P:nuclear migration"/>
    <property type="evidence" value="ECO:0007669"/>
    <property type="project" value="TreeGrafter"/>
</dbReference>
<evidence type="ECO:0000256" key="4">
    <source>
        <dbReference type="ARBA" id="ARBA00022989"/>
    </source>
</evidence>
<dbReference type="GO" id="GO:0005737">
    <property type="term" value="C:cytoplasm"/>
    <property type="evidence" value="ECO:0007669"/>
    <property type="project" value="TreeGrafter"/>
</dbReference>
<name>A0A3Q0JFX5_DIACI</name>
<dbReference type="InterPro" id="IPR052403">
    <property type="entry name" value="LINC-complex_assoc"/>
</dbReference>
<feature type="coiled-coil region" evidence="6">
    <location>
        <begin position="807"/>
        <end position="834"/>
    </location>
</feature>
<dbReference type="SUPFAM" id="SSF46966">
    <property type="entry name" value="Spectrin repeat"/>
    <property type="match status" value="1"/>
</dbReference>
<evidence type="ECO:0000256" key="1">
    <source>
        <dbReference type="ARBA" id="ARBA00004370"/>
    </source>
</evidence>
<dbReference type="Gene3D" id="1.20.58.60">
    <property type="match status" value="1"/>
</dbReference>
<dbReference type="STRING" id="121845.A0A3Q0JFX5"/>
<keyword evidence="6" id="KW-0175">Coiled coil</keyword>
<dbReference type="GO" id="GO:0005640">
    <property type="term" value="C:nuclear outer membrane"/>
    <property type="evidence" value="ECO:0007669"/>
    <property type="project" value="TreeGrafter"/>
</dbReference>
<dbReference type="KEGG" id="dci:103520495"/>
<keyword evidence="7" id="KW-1185">Reference proteome</keyword>
<evidence type="ECO:0000256" key="6">
    <source>
        <dbReference type="SAM" id="Coils"/>
    </source>
</evidence>
<evidence type="ECO:0000256" key="3">
    <source>
        <dbReference type="ARBA" id="ARBA00022737"/>
    </source>
</evidence>
<evidence type="ECO:0000256" key="5">
    <source>
        <dbReference type="ARBA" id="ARBA00023136"/>
    </source>
</evidence>
<dbReference type="AlphaFoldDB" id="A0A3Q0JFX5"/>
<keyword evidence="2" id="KW-0812">Transmembrane</keyword>
<proteinExistence type="predicted"/>
<dbReference type="GeneID" id="103520495"/>
<keyword evidence="4" id="KW-1133">Transmembrane helix</keyword>
<organism evidence="7 8">
    <name type="scientific">Diaphorina citri</name>
    <name type="common">Asian citrus psyllid</name>
    <dbReference type="NCBI Taxonomy" id="121845"/>
    <lineage>
        <taxon>Eukaryota</taxon>
        <taxon>Metazoa</taxon>
        <taxon>Ecdysozoa</taxon>
        <taxon>Arthropoda</taxon>
        <taxon>Hexapoda</taxon>
        <taxon>Insecta</taxon>
        <taxon>Pterygota</taxon>
        <taxon>Neoptera</taxon>
        <taxon>Paraneoptera</taxon>
        <taxon>Hemiptera</taxon>
        <taxon>Sternorrhyncha</taxon>
        <taxon>Psylloidea</taxon>
        <taxon>Psyllidae</taxon>
        <taxon>Diaphorininae</taxon>
        <taxon>Diaphorina</taxon>
    </lineage>
</organism>
<keyword evidence="5" id="KW-0472">Membrane</keyword>
<dbReference type="GO" id="GO:0051015">
    <property type="term" value="F:actin filament binding"/>
    <property type="evidence" value="ECO:0007669"/>
    <property type="project" value="TreeGrafter"/>
</dbReference>
<feature type="coiled-coil region" evidence="6">
    <location>
        <begin position="152"/>
        <end position="179"/>
    </location>
</feature>
<dbReference type="PANTHER" id="PTHR47535">
    <property type="entry name" value="MUSCLE-SPECIFIC PROTEIN 300 KDA, ISOFORM G"/>
    <property type="match status" value="1"/>
</dbReference>
<evidence type="ECO:0000313" key="8">
    <source>
        <dbReference type="RefSeq" id="XP_026687386.1"/>
    </source>
</evidence>
<dbReference type="PANTHER" id="PTHR47535:SF1">
    <property type="entry name" value="NESPRIN-1"/>
    <property type="match status" value="1"/>
</dbReference>
<gene>
    <name evidence="8" type="primary">LOC103520495</name>
</gene>
<evidence type="ECO:0000256" key="2">
    <source>
        <dbReference type="ARBA" id="ARBA00022692"/>
    </source>
</evidence>